<dbReference type="GO" id="GO:0005829">
    <property type="term" value="C:cytosol"/>
    <property type="evidence" value="ECO:0007669"/>
    <property type="project" value="EnsemblFungi"/>
</dbReference>
<dbReference type="PANTHER" id="PTHR42780">
    <property type="entry name" value="SOLEUCYL-TRNA SYNTHETASE"/>
    <property type="match status" value="1"/>
</dbReference>
<dbReference type="InterPro" id="IPR002301">
    <property type="entry name" value="Ile-tRNA-ligase"/>
</dbReference>
<evidence type="ECO:0000256" key="1">
    <source>
        <dbReference type="ARBA" id="ARBA00004496"/>
    </source>
</evidence>
<dbReference type="PRINTS" id="PR00984">
    <property type="entry name" value="TRNASYNTHILE"/>
</dbReference>
<evidence type="ECO:0000256" key="5">
    <source>
        <dbReference type="ARBA" id="ARBA00022598"/>
    </source>
</evidence>
<feature type="domain" description="Methionyl/Valyl/Leucyl/Isoleucyl-tRNA synthetase anticodon-binding" evidence="15">
    <location>
        <begin position="691"/>
        <end position="830"/>
    </location>
</feature>
<dbReference type="SUPFAM" id="SSF47323">
    <property type="entry name" value="Anticodon-binding domain of a subclass of class I aminoacyl-tRNA synthetases"/>
    <property type="match status" value="1"/>
</dbReference>
<dbReference type="GO" id="GO:0002161">
    <property type="term" value="F:aminoacyl-tRNA deacylase activity"/>
    <property type="evidence" value="ECO:0007669"/>
    <property type="project" value="InterPro"/>
</dbReference>
<dbReference type="GeneID" id="19879858"/>
<dbReference type="HOGENOM" id="CLU_001493_1_1_1"/>
<keyword evidence="8 13" id="KW-0648">Protein biosynthesis</keyword>
<dbReference type="GO" id="GO:1990825">
    <property type="term" value="F:sequence-specific mRNA binding"/>
    <property type="evidence" value="ECO:0007669"/>
    <property type="project" value="EnsemblFungi"/>
</dbReference>
<dbReference type="InterPro" id="IPR023586">
    <property type="entry name" value="Ile-tRNA-ligase_type2"/>
</dbReference>
<dbReference type="SUPFAM" id="SSF50677">
    <property type="entry name" value="ValRS/IleRS/LeuRS editing domain"/>
    <property type="match status" value="1"/>
</dbReference>
<evidence type="ECO:0000256" key="6">
    <source>
        <dbReference type="ARBA" id="ARBA00022741"/>
    </source>
</evidence>
<dbReference type="InterPro" id="IPR001412">
    <property type="entry name" value="aa-tRNA-synth_I_CS"/>
</dbReference>
<evidence type="ECO:0000256" key="4">
    <source>
        <dbReference type="ARBA" id="ARBA00022490"/>
    </source>
</evidence>
<reference evidence="17" key="1">
    <citation type="submission" date="2011-03" db="EMBL/GenBank/DDBJ databases">
        <title>The genome sequence of Vavraia culicis strain floridensis.</title>
        <authorList>
            <consortium name="The Broad Institute Genome Sequencing Platform"/>
            <person name="Cuomo C."/>
            <person name="Becnel J."/>
            <person name="Sanscrainte N."/>
            <person name="Young S.K."/>
            <person name="Zeng Q."/>
            <person name="Gargeya S."/>
            <person name="Fitzgerald M."/>
            <person name="Haas B."/>
            <person name="Abouelleil A."/>
            <person name="Alvarado L."/>
            <person name="Arachchi H.M."/>
            <person name="Berlin A."/>
            <person name="Chapman S.B."/>
            <person name="Gearin G."/>
            <person name="Goldberg J."/>
            <person name="Griggs A."/>
            <person name="Gujja S."/>
            <person name="Hansen M."/>
            <person name="Heiman D."/>
            <person name="Howarth C."/>
            <person name="Larimer J."/>
            <person name="Lui A."/>
            <person name="MacDonald P.J.P."/>
            <person name="McCowen C."/>
            <person name="Montmayeur A."/>
            <person name="Murphy C."/>
            <person name="Neiman D."/>
            <person name="Pearson M."/>
            <person name="Priest M."/>
            <person name="Roberts A."/>
            <person name="Saif S."/>
            <person name="Shea T."/>
            <person name="Sisk P."/>
            <person name="Stolte C."/>
            <person name="Sykes S."/>
            <person name="Wortman J."/>
            <person name="Nusbaum C."/>
            <person name="Birren B."/>
        </authorList>
    </citation>
    <scope>NUCLEOTIDE SEQUENCE [LARGE SCALE GENOMIC DNA]</scope>
    <source>
        <strain evidence="17">floridensis</strain>
    </source>
</reference>
<comment type="catalytic activity">
    <reaction evidence="11">
        <text>tRNA(Ile) + L-isoleucine + ATP = L-isoleucyl-tRNA(Ile) + AMP + diphosphate</text>
        <dbReference type="Rhea" id="RHEA:11060"/>
        <dbReference type="Rhea" id="RHEA-COMP:9666"/>
        <dbReference type="Rhea" id="RHEA-COMP:9695"/>
        <dbReference type="ChEBI" id="CHEBI:30616"/>
        <dbReference type="ChEBI" id="CHEBI:33019"/>
        <dbReference type="ChEBI" id="CHEBI:58045"/>
        <dbReference type="ChEBI" id="CHEBI:78442"/>
        <dbReference type="ChEBI" id="CHEBI:78528"/>
        <dbReference type="ChEBI" id="CHEBI:456215"/>
        <dbReference type="EC" id="6.1.1.5"/>
    </reaction>
</comment>
<evidence type="ECO:0000256" key="13">
    <source>
        <dbReference type="RuleBase" id="RU363035"/>
    </source>
</evidence>
<dbReference type="Pfam" id="PF08264">
    <property type="entry name" value="Anticodon_1"/>
    <property type="match status" value="1"/>
</dbReference>
<evidence type="ECO:0000256" key="9">
    <source>
        <dbReference type="ARBA" id="ARBA00023146"/>
    </source>
</evidence>
<dbReference type="PROSITE" id="PS00178">
    <property type="entry name" value="AA_TRNA_LIGASE_I"/>
    <property type="match status" value="1"/>
</dbReference>
<accession>L2GT06</accession>
<dbReference type="FunCoup" id="L2GT06">
    <property type="interactions" value="242"/>
</dbReference>
<sequence length="1021" mass="118685">MSKEKFNFVKTEESILGVWNKEDCFEKQNELMRGKPEYNFYDGPPFATGLPHYGHILSGTIKDTVTRFFIQQGFSVKRRFGWDCHGLPVEYEIDKKLNISTRKEVLDMGIANYNNKCRSIVQKYTSEWEQIVNRMGRWIDFTNGYKTMDISFMESVWYAFSLIYKQKRVYRGFRVMSFSTACSTPLSNFEANLNYREVNDPSVVVAFKLNDRFRGKDVSLAIWTTTPWTLPSNLGVSVHPEFEYDIVDVNGKFYVVHGNRKEFYSVFESAKAVDKVKGSELIGLHYEPPFEYFKKDFSGFFKVLRNEAITDDSGTGIVHMAPAFGEEDYNVFLKEGMIRENEEVPCIIDDKGKFTSTDFKNLYFKDADKPIMKALGDKLLWRGTIRHRYPYCWRSDTPLIYKIVPNWFIHISDLQEQLYALNEKIHWVPPSIKNKFGNWLKCARDWSISRNRFWGTPIPIWASSDFKVMLCISSIRELEKVGFRVKNGQRVSVKIEDMHREFIDDILVEKDGVILHRIDEVFDCWFESGSMPLAQDHWPFSVYKADGVEQMFDQMHLSVRSPDAADFIAEGLDQTRGWFYTLHVVSTLLFNRPAFKNIIVSGIVLASDGKKMSKRLKNYPDPMEVANSYGVDSLRIYLISSPVVVAENLKFTEHGVKEVFKNLMINWYNILNFYVECSAKKQRIGEKTVLDVWIVNELSSFGLKIKNSMERYELINILSDVLVFVDDLSNWYIRMNRMRIRNGEHGVLKDVLTTFSVLMAPFAPFFSEYSYQVLQGNSSLLSDRFKSVHYEMFPSFEPAKDNNFGKTKKVIESIRVLRENQKLSLKTPLSDVTIVGMDDFDHELVKTECNVLEMKTDNEENYEFSVRIKPNFAKIKVRNAEKDIPGKIATINKLKDISELCAYNIVGEEVIVERNLILQDENRVAKNFGDFTVILNVQLNDSLIEMKEGRMFNAFLQKLRKRIGLKMEDTVKVYLESKNLRNVILKNYEINFVDDDDTCVVLGEGLYVYGGQDVLVKIFKY</sequence>
<dbReference type="FunFam" id="3.40.50.620:FF:000023">
    <property type="entry name" value="Isoleucyl-tRNA synthetase,cytoplasmic"/>
    <property type="match status" value="1"/>
</dbReference>
<keyword evidence="5 13" id="KW-0436">Ligase</keyword>
<dbReference type="GO" id="GO:0004822">
    <property type="term" value="F:isoleucine-tRNA ligase activity"/>
    <property type="evidence" value="ECO:0007669"/>
    <property type="project" value="UniProtKB-EC"/>
</dbReference>
<dbReference type="InterPro" id="IPR014729">
    <property type="entry name" value="Rossmann-like_a/b/a_fold"/>
</dbReference>
<dbReference type="CDD" id="cd00818">
    <property type="entry name" value="IleRS_core"/>
    <property type="match status" value="1"/>
</dbReference>
<evidence type="ECO:0000313" key="17">
    <source>
        <dbReference type="Proteomes" id="UP000011081"/>
    </source>
</evidence>
<comment type="subcellular location">
    <subcellularLocation>
        <location evidence="1">Cytoplasm</location>
    </subcellularLocation>
</comment>
<keyword evidence="4" id="KW-0963">Cytoplasm</keyword>
<protein>
    <recommendedName>
        <fullName evidence="12">Probable isoleucine--tRNA ligase, cytoplasmic</fullName>
        <ecNumber evidence="3">6.1.1.5</ecNumber>
    </recommendedName>
    <alternativeName>
        <fullName evidence="10">Isoleucyl-tRNA synthetase</fullName>
    </alternativeName>
</protein>
<dbReference type="PANTHER" id="PTHR42780:SF1">
    <property type="entry name" value="ISOLEUCINE--TRNA LIGASE, CYTOPLASMIC"/>
    <property type="match status" value="1"/>
</dbReference>
<dbReference type="InParanoid" id="L2GT06"/>
<evidence type="ECO:0000256" key="7">
    <source>
        <dbReference type="ARBA" id="ARBA00022840"/>
    </source>
</evidence>
<evidence type="ECO:0000256" key="12">
    <source>
        <dbReference type="ARBA" id="ARBA00072822"/>
    </source>
</evidence>
<gene>
    <name evidence="16" type="ORF">VCUG_01989</name>
</gene>
<evidence type="ECO:0000256" key="2">
    <source>
        <dbReference type="ARBA" id="ARBA00005594"/>
    </source>
</evidence>
<dbReference type="OrthoDB" id="1706657at2759"/>
<evidence type="ECO:0000256" key="10">
    <source>
        <dbReference type="ARBA" id="ARBA00032665"/>
    </source>
</evidence>
<dbReference type="InterPro" id="IPR002300">
    <property type="entry name" value="aa-tRNA-synth_Ia"/>
</dbReference>
<proteinExistence type="inferred from homology"/>
<keyword evidence="7 13" id="KW-0067">ATP-binding</keyword>
<keyword evidence="17" id="KW-1185">Reference proteome</keyword>
<evidence type="ECO:0000259" key="15">
    <source>
        <dbReference type="Pfam" id="PF08264"/>
    </source>
</evidence>
<evidence type="ECO:0000256" key="8">
    <source>
        <dbReference type="ARBA" id="ARBA00022917"/>
    </source>
</evidence>
<dbReference type="InterPro" id="IPR013155">
    <property type="entry name" value="M/V/L/I-tRNA-synth_anticd-bd"/>
</dbReference>
<dbReference type="Pfam" id="PF00133">
    <property type="entry name" value="tRNA-synt_1"/>
    <property type="match status" value="1"/>
</dbReference>
<keyword evidence="6 13" id="KW-0547">Nucleotide-binding</keyword>
<dbReference type="STRING" id="948595.L2GT06"/>
<dbReference type="AlphaFoldDB" id="L2GT06"/>
<dbReference type="SUPFAM" id="SSF52374">
    <property type="entry name" value="Nucleotidylyl transferase"/>
    <property type="match status" value="1"/>
</dbReference>
<dbReference type="OMA" id="EIIVIHK"/>
<dbReference type="GO" id="GO:0006428">
    <property type="term" value="P:isoleucyl-tRNA aminoacylation"/>
    <property type="evidence" value="ECO:0007669"/>
    <property type="project" value="EnsemblFungi"/>
</dbReference>
<dbReference type="EC" id="6.1.1.5" evidence="3"/>
<dbReference type="VEuPathDB" id="MicrosporidiaDB:VCUG_01989"/>
<comment type="similarity">
    <text evidence="2 13">Belongs to the class-I aminoacyl-tRNA synthetase family.</text>
</comment>
<dbReference type="RefSeq" id="XP_008075003.1">
    <property type="nucleotide sequence ID" value="XM_008076812.1"/>
</dbReference>
<evidence type="ECO:0000259" key="14">
    <source>
        <dbReference type="Pfam" id="PF00133"/>
    </source>
</evidence>
<dbReference type="Gene3D" id="1.10.730.10">
    <property type="entry name" value="Isoleucyl-tRNA Synthetase, Domain 1"/>
    <property type="match status" value="1"/>
</dbReference>
<evidence type="ECO:0000256" key="11">
    <source>
        <dbReference type="ARBA" id="ARBA00048359"/>
    </source>
</evidence>
<dbReference type="EMBL" id="GL877442">
    <property type="protein sequence ID" value="ELA46497.1"/>
    <property type="molecule type" value="Genomic_DNA"/>
</dbReference>
<feature type="domain" description="Aminoacyl-tRNA synthetase class Ia" evidence="14">
    <location>
        <begin position="15"/>
        <end position="649"/>
    </location>
</feature>
<dbReference type="InterPro" id="IPR009008">
    <property type="entry name" value="Val/Leu/Ile-tRNA-synth_edit"/>
</dbReference>
<name>L2GT06_VAVCU</name>
<dbReference type="NCBIfam" id="TIGR00392">
    <property type="entry name" value="ileS"/>
    <property type="match status" value="1"/>
</dbReference>
<organism evidence="16 17">
    <name type="scientific">Vavraia culicis (isolate floridensis)</name>
    <name type="common">Microsporidian parasite</name>
    <dbReference type="NCBI Taxonomy" id="948595"/>
    <lineage>
        <taxon>Eukaryota</taxon>
        <taxon>Fungi</taxon>
        <taxon>Fungi incertae sedis</taxon>
        <taxon>Microsporidia</taxon>
        <taxon>Pleistophoridae</taxon>
        <taxon>Vavraia</taxon>
    </lineage>
</organism>
<dbReference type="GO" id="GO:0005524">
    <property type="term" value="F:ATP binding"/>
    <property type="evidence" value="ECO:0007669"/>
    <property type="project" value="UniProtKB-KW"/>
</dbReference>
<dbReference type="InterPro" id="IPR009080">
    <property type="entry name" value="tRNAsynth_Ia_anticodon-bd"/>
</dbReference>
<evidence type="ECO:0000313" key="16">
    <source>
        <dbReference type="EMBL" id="ELA46497.1"/>
    </source>
</evidence>
<keyword evidence="9 13" id="KW-0030">Aminoacyl-tRNA synthetase</keyword>
<dbReference type="Proteomes" id="UP000011081">
    <property type="component" value="Unassembled WGS sequence"/>
</dbReference>
<evidence type="ECO:0000256" key="3">
    <source>
        <dbReference type="ARBA" id="ARBA00013165"/>
    </source>
</evidence>
<dbReference type="Gene3D" id="3.40.50.620">
    <property type="entry name" value="HUPs"/>
    <property type="match status" value="2"/>
</dbReference>